<dbReference type="SUPFAM" id="SSF56112">
    <property type="entry name" value="Protein kinase-like (PK-like)"/>
    <property type="match status" value="1"/>
</dbReference>
<accession>A0A2P5EYI8</accession>
<sequence>MVASLQTTTNSFSQEFLIGEGSLGRVYKADFSNGKIMAIKKIDNAALSLQEEDNFLEAVSNMSRLRHPNMVSLAGHCAEHGQHLLVYEYVGNGSLHDMLQFSEDGSKILTWNARVRVALGTARALEYLHKVCSPSVVHRNFKSANILLDEELNPHMSDFVQGAKDQKEIETGRVGKKLEQRSKGNHGEGLSTVVLDPKGRSTNS</sequence>
<dbReference type="InParanoid" id="A0A2P5EYI8"/>
<dbReference type="GO" id="GO:0005524">
    <property type="term" value="F:ATP binding"/>
    <property type="evidence" value="ECO:0007669"/>
    <property type="project" value="InterPro"/>
</dbReference>
<evidence type="ECO:0000259" key="6">
    <source>
        <dbReference type="PROSITE" id="PS50011"/>
    </source>
</evidence>
<keyword evidence="2" id="KW-0812">Transmembrane</keyword>
<keyword evidence="3" id="KW-1133">Transmembrane helix</keyword>
<dbReference type="AlphaFoldDB" id="A0A2P5EYI8"/>
<evidence type="ECO:0000256" key="1">
    <source>
        <dbReference type="ARBA" id="ARBA00004479"/>
    </source>
</evidence>
<protein>
    <submittedName>
        <fullName evidence="7">Tyrosine-protein kinase</fullName>
    </submittedName>
</protein>
<comment type="caution">
    <text evidence="7">The sequence shown here is derived from an EMBL/GenBank/DDBJ whole genome shotgun (WGS) entry which is preliminary data.</text>
</comment>
<dbReference type="PANTHER" id="PTHR48006:SF91">
    <property type="entry name" value="PROTEIN KINASE-LIKE"/>
    <property type="match status" value="1"/>
</dbReference>
<dbReference type="PANTHER" id="PTHR48006">
    <property type="entry name" value="LEUCINE-RICH REPEAT-CONTAINING PROTEIN DDB_G0281931-RELATED"/>
    <property type="match status" value="1"/>
</dbReference>
<reference evidence="8" key="1">
    <citation type="submission" date="2016-06" db="EMBL/GenBank/DDBJ databases">
        <title>Parallel loss of symbiosis genes in relatives of nitrogen-fixing non-legume Parasponia.</title>
        <authorList>
            <person name="Van Velzen R."/>
            <person name="Holmer R."/>
            <person name="Bu F."/>
            <person name="Rutten L."/>
            <person name="Van Zeijl A."/>
            <person name="Liu W."/>
            <person name="Santuari L."/>
            <person name="Cao Q."/>
            <person name="Sharma T."/>
            <person name="Shen D."/>
            <person name="Roswanjaya Y."/>
            <person name="Wardhani T."/>
            <person name="Kalhor M.S."/>
            <person name="Jansen J."/>
            <person name="Van den Hoogen J."/>
            <person name="Gungor B."/>
            <person name="Hartog M."/>
            <person name="Hontelez J."/>
            <person name="Verver J."/>
            <person name="Yang W.-C."/>
            <person name="Schijlen E."/>
            <person name="Repin R."/>
            <person name="Schilthuizen M."/>
            <person name="Schranz E."/>
            <person name="Heidstra R."/>
            <person name="Miyata K."/>
            <person name="Fedorova E."/>
            <person name="Kohlen W."/>
            <person name="Bisseling T."/>
            <person name="Smit S."/>
            <person name="Geurts R."/>
        </authorList>
    </citation>
    <scope>NUCLEOTIDE SEQUENCE [LARGE SCALE GENOMIC DNA]</scope>
    <source>
        <strain evidence="8">cv. RG33-2</strain>
    </source>
</reference>
<proteinExistence type="predicted"/>
<gene>
    <name evidence="7" type="ORF">TorRG33x02_136490</name>
</gene>
<keyword evidence="4" id="KW-0472">Membrane</keyword>
<evidence type="ECO:0000313" key="8">
    <source>
        <dbReference type="Proteomes" id="UP000237000"/>
    </source>
</evidence>
<comment type="subcellular location">
    <subcellularLocation>
        <location evidence="1">Membrane</location>
        <topology evidence="1">Single-pass type I membrane protein</topology>
    </subcellularLocation>
</comment>
<dbReference type="EMBL" id="JXTC01000082">
    <property type="protein sequence ID" value="PON90594.1"/>
    <property type="molecule type" value="Genomic_DNA"/>
</dbReference>
<feature type="compositionally biased region" description="Basic and acidic residues" evidence="5">
    <location>
        <begin position="164"/>
        <end position="186"/>
    </location>
</feature>
<feature type="domain" description="Protein kinase" evidence="6">
    <location>
        <begin position="12"/>
        <end position="204"/>
    </location>
</feature>
<keyword evidence="7" id="KW-0418">Kinase</keyword>
<dbReference type="PROSITE" id="PS50011">
    <property type="entry name" value="PROTEIN_KINASE_DOM"/>
    <property type="match status" value="1"/>
</dbReference>
<feature type="region of interest" description="Disordered" evidence="5">
    <location>
        <begin position="162"/>
        <end position="204"/>
    </location>
</feature>
<evidence type="ECO:0000256" key="4">
    <source>
        <dbReference type="ARBA" id="ARBA00023136"/>
    </source>
</evidence>
<dbReference type="InterPro" id="IPR011009">
    <property type="entry name" value="Kinase-like_dom_sf"/>
</dbReference>
<evidence type="ECO:0000256" key="2">
    <source>
        <dbReference type="ARBA" id="ARBA00022692"/>
    </source>
</evidence>
<dbReference type="Pfam" id="PF00069">
    <property type="entry name" value="Pkinase"/>
    <property type="match status" value="1"/>
</dbReference>
<dbReference type="STRING" id="63057.A0A2P5EYI8"/>
<dbReference type="FunFam" id="3.30.200.20:FF:000125">
    <property type="entry name" value="Protein STRUBBELIG-RECEPTOR FAMILY 8"/>
    <property type="match status" value="1"/>
</dbReference>
<keyword evidence="7" id="KW-0808">Transferase</keyword>
<dbReference type="Gene3D" id="3.30.200.20">
    <property type="entry name" value="Phosphorylase Kinase, domain 1"/>
    <property type="match status" value="1"/>
</dbReference>
<dbReference type="OrthoDB" id="676979at2759"/>
<dbReference type="Proteomes" id="UP000237000">
    <property type="component" value="Unassembled WGS sequence"/>
</dbReference>
<dbReference type="Gene3D" id="1.10.510.10">
    <property type="entry name" value="Transferase(Phosphotransferase) domain 1"/>
    <property type="match status" value="1"/>
</dbReference>
<evidence type="ECO:0000256" key="3">
    <source>
        <dbReference type="ARBA" id="ARBA00022989"/>
    </source>
</evidence>
<evidence type="ECO:0000256" key="5">
    <source>
        <dbReference type="SAM" id="MobiDB-lite"/>
    </source>
</evidence>
<dbReference type="GO" id="GO:0016020">
    <property type="term" value="C:membrane"/>
    <property type="evidence" value="ECO:0007669"/>
    <property type="project" value="UniProtKB-SubCell"/>
</dbReference>
<keyword evidence="8" id="KW-1185">Reference proteome</keyword>
<dbReference type="InterPro" id="IPR000719">
    <property type="entry name" value="Prot_kinase_dom"/>
</dbReference>
<organism evidence="7 8">
    <name type="scientific">Trema orientale</name>
    <name type="common">Charcoal tree</name>
    <name type="synonym">Celtis orientalis</name>
    <dbReference type="NCBI Taxonomy" id="63057"/>
    <lineage>
        <taxon>Eukaryota</taxon>
        <taxon>Viridiplantae</taxon>
        <taxon>Streptophyta</taxon>
        <taxon>Embryophyta</taxon>
        <taxon>Tracheophyta</taxon>
        <taxon>Spermatophyta</taxon>
        <taxon>Magnoliopsida</taxon>
        <taxon>eudicotyledons</taxon>
        <taxon>Gunneridae</taxon>
        <taxon>Pentapetalae</taxon>
        <taxon>rosids</taxon>
        <taxon>fabids</taxon>
        <taxon>Rosales</taxon>
        <taxon>Cannabaceae</taxon>
        <taxon>Trema</taxon>
    </lineage>
</organism>
<dbReference type="InterPro" id="IPR051824">
    <property type="entry name" value="LRR_Rcpt-Like_S/T_Kinase"/>
</dbReference>
<name>A0A2P5EYI8_TREOI</name>
<evidence type="ECO:0000313" key="7">
    <source>
        <dbReference type="EMBL" id="PON90594.1"/>
    </source>
</evidence>
<dbReference type="GO" id="GO:0004672">
    <property type="term" value="F:protein kinase activity"/>
    <property type="evidence" value="ECO:0007669"/>
    <property type="project" value="InterPro"/>
</dbReference>